<keyword evidence="3" id="KW-1185">Reference proteome</keyword>
<dbReference type="SUPFAM" id="SSF48452">
    <property type="entry name" value="TPR-like"/>
    <property type="match status" value="3"/>
</dbReference>
<evidence type="ECO:0000256" key="1">
    <source>
        <dbReference type="PROSITE-ProRule" id="PRU00339"/>
    </source>
</evidence>
<dbReference type="PANTHER" id="PTHR12558:SF13">
    <property type="entry name" value="CELL DIVISION CYCLE PROTEIN 27 HOMOLOG"/>
    <property type="match status" value="1"/>
</dbReference>
<organism evidence="2 3">
    <name type="scientific">Yoonia sediminilitoris</name>
    <dbReference type="NCBI Taxonomy" id="1286148"/>
    <lineage>
        <taxon>Bacteria</taxon>
        <taxon>Pseudomonadati</taxon>
        <taxon>Pseudomonadota</taxon>
        <taxon>Alphaproteobacteria</taxon>
        <taxon>Rhodobacterales</taxon>
        <taxon>Paracoccaceae</taxon>
        <taxon>Yoonia</taxon>
    </lineage>
</organism>
<feature type="repeat" description="TPR" evidence="1">
    <location>
        <begin position="376"/>
        <end position="409"/>
    </location>
</feature>
<dbReference type="Proteomes" id="UP000244523">
    <property type="component" value="Unassembled WGS sequence"/>
</dbReference>
<dbReference type="PROSITE" id="PS50005">
    <property type="entry name" value="TPR"/>
    <property type="match status" value="3"/>
</dbReference>
<dbReference type="InterPro" id="IPR011990">
    <property type="entry name" value="TPR-like_helical_dom_sf"/>
</dbReference>
<name>A0A2T6KIP0_9RHOB</name>
<keyword evidence="1" id="KW-0802">TPR repeat</keyword>
<proteinExistence type="predicted"/>
<reference evidence="2 3" key="1">
    <citation type="submission" date="2018-04" db="EMBL/GenBank/DDBJ databases">
        <title>Genomic Encyclopedia of Archaeal and Bacterial Type Strains, Phase II (KMG-II): from individual species to whole genera.</title>
        <authorList>
            <person name="Goeker M."/>
        </authorList>
    </citation>
    <scope>NUCLEOTIDE SEQUENCE [LARGE SCALE GENOMIC DNA]</scope>
    <source>
        <strain evidence="2 3">DSM 29955</strain>
    </source>
</reference>
<dbReference type="Pfam" id="PF14559">
    <property type="entry name" value="TPR_19"/>
    <property type="match status" value="1"/>
</dbReference>
<gene>
    <name evidence="2" type="ORF">C8N45_104205</name>
</gene>
<accession>A0A2T6KIP0</accession>
<evidence type="ECO:0000313" key="2">
    <source>
        <dbReference type="EMBL" id="PUB15585.1"/>
    </source>
</evidence>
<feature type="repeat" description="TPR" evidence="1">
    <location>
        <begin position="338"/>
        <end position="371"/>
    </location>
</feature>
<feature type="repeat" description="TPR" evidence="1">
    <location>
        <begin position="445"/>
        <end position="478"/>
    </location>
</feature>
<protein>
    <submittedName>
        <fullName evidence="2">Tetratricopeptide repeat protein</fullName>
    </submittedName>
</protein>
<dbReference type="PANTHER" id="PTHR12558">
    <property type="entry name" value="CELL DIVISION CYCLE 16,23,27"/>
    <property type="match status" value="1"/>
</dbReference>
<evidence type="ECO:0000313" key="3">
    <source>
        <dbReference type="Proteomes" id="UP000244523"/>
    </source>
</evidence>
<dbReference type="SMART" id="SM00028">
    <property type="entry name" value="TPR"/>
    <property type="match status" value="6"/>
</dbReference>
<dbReference type="AlphaFoldDB" id="A0A2T6KIP0"/>
<dbReference type="RefSeq" id="WP_108386254.1">
    <property type="nucleotide sequence ID" value="NZ_QBUD01000004.1"/>
</dbReference>
<comment type="caution">
    <text evidence="2">The sequence shown here is derived from an EMBL/GenBank/DDBJ whole genome shotgun (WGS) entry which is preliminary data.</text>
</comment>
<sequence length="545" mass="59186">MADPNPGAYLAARQANVANDFGSSAHYYTKSLLSDPTNAALLEKAMTSFMALGQLDRAIPVAQAMVEKGYQSQMANLALSAKAAKDGDWSDIFTALEQGRGVAPLVDGLSQAWAHLGEGDMKKALNSFDQLIETEGMAVYGMTHKAYALGLVGDFEGAEAVYLEAAAKGQLRYSANSAMAHAQILSQLDRNDDAVAVLDSVFGTQRGPKVEAMYQALRAGRNLPFDTVSSATEGLADIFFSVANAVKGEAPDNYTLLYTQAASYLDPDNSNSVILTAELLDNMKQFDLANEAYASVSRDDPAFHAAELGRAQVLFAAGRKDAAIEVLDALTRSHPDVPQVYATKGDTLRRAGRYADATPAYSRALELYDSSSPVTWFVHYTRGITYHKTDNWTAAEADFRAALDMRPDQPQVLNYLGYSLVERGEKLDEALDMIEKAAAAQPENGAIIDSLGWVLFQLGRYEEAVGYMESAAALLPVDPVINDHLGDVYWAVGRETEAQFQWQRALSFDPVEADADRIRDKLSRGLDLVLRDEGLDPIRMASGND</sequence>
<dbReference type="Pfam" id="PF13432">
    <property type="entry name" value="TPR_16"/>
    <property type="match status" value="2"/>
</dbReference>
<dbReference type="InterPro" id="IPR019734">
    <property type="entry name" value="TPR_rpt"/>
</dbReference>
<dbReference type="Gene3D" id="1.25.40.10">
    <property type="entry name" value="Tetratricopeptide repeat domain"/>
    <property type="match status" value="2"/>
</dbReference>
<dbReference type="OrthoDB" id="9766710at2"/>
<dbReference type="EMBL" id="QBUD01000004">
    <property type="protein sequence ID" value="PUB15585.1"/>
    <property type="molecule type" value="Genomic_DNA"/>
</dbReference>